<feature type="non-terminal residue" evidence="2">
    <location>
        <position position="348"/>
    </location>
</feature>
<evidence type="ECO:0008006" key="4">
    <source>
        <dbReference type="Google" id="ProtNLM"/>
    </source>
</evidence>
<evidence type="ECO:0000256" key="1">
    <source>
        <dbReference type="SAM" id="MobiDB-lite"/>
    </source>
</evidence>
<dbReference type="AlphaFoldDB" id="A0AAD7AQ65"/>
<comment type="caution">
    <text evidence="2">The sequence shown here is derived from an EMBL/GenBank/DDBJ whole genome shotgun (WGS) entry which is preliminary data.</text>
</comment>
<proteinExistence type="predicted"/>
<evidence type="ECO:0000313" key="2">
    <source>
        <dbReference type="EMBL" id="KAJ7364950.1"/>
    </source>
</evidence>
<keyword evidence="3" id="KW-1185">Reference proteome</keyword>
<protein>
    <recommendedName>
        <fullName evidence="4">F-box domain-containing protein</fullName>
    </recommendedName>
</protein>
<evidence type="ECO:0000313" key="3">
    <source>
        <dbReference type="Proteomes" id="UP001218218"/>
    </source>
</evidence>
<organism evidence="2 3">
    <name type="scientific">Mycena albidolilacea</name>
    <dbReference type="NCBI Taxonomy" id="1033008"/>
    <lineage>
        <taxon>Eukaryota</taxon>
        <taxon>Fungi</taxon>
        <taxon>Dikarya</taxon>
        <taxon>Basidiomycota</taxon>
        <taxon>Agaricomycotina</taxon>
        <taxon>Agaricomycetes</taxon>
        <taxon>Agaricomycetidae</taxon>
        <taxon>Agaricales</taxon>
        <taxon>Marasmiineae</taxon>
        <taxon>Mycenaceae</taxon>
        <taxon>Mycena</taxon>
    </lineage>
</organism>
<reference evidence="2" key="1">
    <citation type="submission" date="2023-03" db="EMBL/GenBank/DDBJ databases">
        <title>Massive genome expansion in bonnet fungi (Mycena s.s.) driven by repeated elements and novel gene families across ecological guilds.</title>
        <authorList>
            <consortium name="Lawrence Berkeley National Laboratory"/>
            <person name="Harder C.B."/>
            <person name="Miyauchi S."/>
            <person name="Viragh M."/>
            <person name="Kuo A."/>
            <person name="Thoen E."/>
            <person name="Andreopoulos B."/>
            <person name="Lu D."/>
            <person name="Skrede I."/>
            <person name="Drula E."/>
            <person name="Henrissat B."/>
            <person name="Morin E."/>
            <person name="Kohler A."/>
            <person name="Barry K."/>
            <person name="LaButti K."/>
            <person name="Morin E."/>
            <person name="Salamov A."/>
            <person name="Lipzen A."/>
            <person name="Mereny Z."/>
            <person name="Hegedus B."/>
            <person name="Baldrian P."/>
            <person name="Stursova M."/>
            <person name="Weitz H."/>
            <person name="Taylor A."/>
            <person name="Grigoriev I.V."/>
            <person name="Nagy L.G."/>
            <person name="Martin F."/>
            <person name="Kauserud H."/>
        </authorList>
    </citation>
    <scope>NUCLEOTIDE SEQUENCE</scope>
    <source>
        <strain evidence="2">CBHHK002</strain>
    </source>
</reference>
<feature type="compositionally biased region" description="Basic and acidic residues" evidence="1">
    <location>
        <begin position="32"/>
        <end position="42"/>
    </location>
</feature>
<name>A0AAD7AQ65_9AGAR</name>
<feature type="region of interest" description="Disordered" evidence="1">
    <location>
        <begin position="32"/>
        <end position="51"/>
    </location>
</feature>
<accession>A0AAD7AQ65</accession>
<dbReference type="EMBL" id="JARIHO010000003">
    <property type="protein sequence ID" value="KAJ7364950.1"/>
    <property type="molecule type" value="Genomic_DNA"/>
</dbReference>
<gene>
    <name evidence="2" type="ORF">DFH08DRAFT_681615</name>
</gene>
<dbReference type="Proteomes" id="UP001218218">
    <property type="component" value="Unassembled WGS sequence"/>
</dbReference>
<sequence>VHSPFADRLNTNYIPSNTLIVEMRALLVDPTDELRTRPRDGNRSPPAQRTAHIARHRSTWTPVEAHKALMSPMRRIPQEVLSCLPTEHNAVIDAAEVPLLLGRICRHWRSVAYTTSVLWTSIHIPCLNYIRAPPNMISGLEGVVEAWLERSATCPLSVSFFDSHNQFELDFENHPFIFQLLPISRRLGHLTLVGHVKHLRPFLRLGPESLPLLKRLWIQPSLNHLFEGDEYHPRSNNALQLAALEGVTLRISSAADPLSLPLSWSQLTRLRLECSAIWTGNSYEGGLDVGGALNVLRRCPNLVRCKLEWPSLQCTQAQRWIQPLSSYPTCIHLFLAVTACNFTSGFRI</sequence>